<dbReference type="PIRSF" id="PIRSF015761">
    <property type="entry name" value="Protein_L"/>
    <property type="match status" value="1"/>
</dbReference>
<accession>A0A1H4MC59</accession>
<comment type="function">
    <text evidence="1">Inner membrane component of the type II secretion system required for the energy-dependent secretion of extracellular factors such as proteases and toxins from the periplasm.</text>
</comment>
<reference evidence="4" key="1">
    <citation type="submission" date="2016-10" db="EMBL/GenBank/DDBJ databases">
        <authorList>
            <person name="Varghese N."/>
            <person name="Submissions S."/>
        </authorList>
    </citation>
    <scope>NUCLEOTIDE SEQUENCE [LARGE SCALE GENOMIC DNA]</scope>
    <source>
        <strain evidence="4">DSM 9751</strain>
    </source>
</reference>
<dbReference type="NCBIfam" id="TIGR01709">
    <property type="entry name" value="typeII_sec_gspL"/>
    <property type="match status" value="1"/>
</dbReference>
<evidence type="ECO:0000256" key="1">
    <source>
        <dbReference type="PIRNR" id="PIRNR015761"/>
    </source>
</evidence>
<dbReference type="SUPFAM" id="SSF53067">
    <property type="entry name" value="Actin-like ATPase domain"/>
    <property type="match status" value="1"/>
</dbReference>
<dbReference type="GO" id="GO:0009276">
    <property type="term" value="C:Gram-negative-bacterium-type cell wall"/>
    <property type="evidence" value="ECO:0007669"/>
    <property type="project" value="InterPro"/>
</dbReference>
<evidence type="ECO:0000313" key="4">
    <source>
        <dbReference type="Proteomes" id="UP000198982"/>
    </source>
</evidence>
<dbReference type="AlphaFoldDB" id="A0A1H4MC59"/>
<dbReference type="Gene3D" id="3.30.1360.100">
    <property type="entry name" value="General secretion pathway protein M, EpsM"/>
    <property type="match status" value="1"/>
</dbReference>
<comment type="similarity">
    <text evidence="1">Belongs to the GSP L family.</text>
</comment>
<feature type="domain" description="GspL cytoplasmic actin-ATPase-like" evidence="2">
    <location>
        <begin position="34"/>
        <end position="222"/>
    </location>
</feature>
<dbReference type="Pfam" id="PF05134">
    <property type="entry name" value="T2SSL"/>
    <property type="match status" value="1"/>
</dbReference>
<protein>
    <recommendedName>
        <fullName evidence="1">Type II secretion system protein L</fullName>
        <shortName evidence="1">T2SS protein L</shortName>
    </recommendedName>
</protein>
<evidence type="ECO:0000313" key="3">
    <source>
        <dbReference type="EMBL" id="SEB80691.1"/>
    </source>
</evidence>
<keyword evidence="4" id="KW-1185">Reference proteome</keyword>
<dbReference type="GO" id="GO:0015628">
    <property type="term" value="P:protein secretion by the type II secretion system"/>
    <property type="evidence" value="ECO:0007669"/>
    <property type="project" value="InterPro"/>
</dbReference>
<keyword evidence="1" id="KW-0813">Transport</keyword>
<name>A0A1H4MC59_9PSED</name>
<dbReference type="CDD" id="cd24017">
    <property type="entry name" value="ASKHA_T2SSL_N"/>
    <property type="match status" value="1"/>
</dbReference>
<dbReference type="EMBL" id="FNTJ01000001">
    <property type="protein sequence ID" value="SEB80691.1"/>
    <property type="molecule type" value="Genomic_DNA"/>
</dbReference>
<dbReference type="Gene3D" id="3.30.420.380">
    <property type="match status" value="1"/>
</dbReference>
<dbReference type="Proteomes" id="UP000198982">
    <property type="component" value="Unassembled WGS sequence"/>
</dbReference>
<organism evidence="3 4">
    <name type="scientific">Pseudomonas saponiphila</name>
    <dbReference type="NCBI Taxonomy" id="556534"/>
    <lineage>
        <taxon>Bacteria</taxon>
        <taxon>Pseudomonadati</taxon>
        <taxon>Pseudomonadota</taxon>
        <taxon>Gammaproteobacteria</taxon>
        <taxon>Pseudomonadales</taxon>
        <taxon>Pseudomonadaceae</taxon>
        <taxon>Pseudomonas</taxon>
    </lineage>
</organism>
<dbReference type="InterPro" id="IPR024230">
    <property type="entry name" value="GspL_cyto_dom"/>
</dbReference>
<keyword evidence="1" id="KW-0653">Protein transport</keyword>
<gene>
    <name evidence="3" type="ORF">SAMN05216178_2329</name>
</gene>
<dbReference type="InterPro" id="IPR043129">
    <property type="entry name" value="ATPase_NBD"/>
</dbReference>
<sequence length="379" mass="42663">MSHWLYLSPHTPGDRPWHCHWWSVDSAPLEGDLEQAAEHLRGHAFALLLPMEMASFHQVSVPARSGRWLRQALHSALEEQLIDDVEELHLAHGPLRERRHCAVLVIHRERLQRCLKRLAEHGLQPSRMHIDADCLPQDRPRALAWDGRWLLGGGAALRLTLNPQELGELGRLLPDGLLWQGAEPPGIDGLEPEHWQAEEQPWQVLSQGSLQAIDLCQGQFQRRTRKATPWRLALLVLAIAGGAQLLQNVGHRLYLEQRSDQLHAASQSLWQERFGDEPASADLAHQVRLKQRQQVQEAPGVALRLSQLAEQWAASGGALSQIQRLDYQAEEGWSLQVSAPAFADLQLLREGLINQCLNVSTDSSVRDAQGVSTRFQIKE</sequence>
<dbReference type="InterPro" id="IPR007812">
    <property type="entry name" value="T2SS_protein-GspL"/>
</dbReference>
<dbReference type="GO" id="GO:0015627">
    <property type="term" value="C:type II protein secretion system complex"/>
    <property type="evidence" value="ECO:0007669"/>
    <property type="project" value="InterPro"/>
</dbReference>
<evidence type="ECO:0000259" key="2">
    <source>
        <dbReference type="Pfam" id="PF05134"/>
    </source>
</evidence>
<proteinExistence type="inferred from homology"/>
<dbReference type="RefSeq" id="WP_092313494.1">
    <property type="nucleotide sequence ID" value="NZ_FNTJ01000001.1"/>
</dbReference>